<dbReference type="InterPro" id="IPR007807">
    <property type="entry name" value="TcmA/NAT10_helicase"/>
</dbReference>
<feature type="domain" description="TmcA/NAT10 N-terminal" evidence="13">
    <location>
        <begin position="1"/>
        <end position="200"/>
    </location>
</feature>
<evidence type="ECO:0000256" key="11">
    <source>
        <dbReference type="SAM" id="MobiDB-lite"/>
    </source>
</evidence>
<evidence type="ECO:0000256" key="10">
    <source>
        <dbReference type="HAMAP-Rule" id="MF_03211"/>
    </source>
</evidence>
<feature type="binding site" evidence="10">
    <location>
        <begin position="626"/>
        <end position="632"/>
    </location>
    <ligand>
        <name>acetyl-CoA</name>
        <dbReference type="ChEBI" id="CHEBI:57288"/>
    </ligand>
</feature>
<dbReference type="GO" id="GO:0000049">
    <property type="term" value="F:tRNA binding"/>
    <property type="evidence" value="ECO:0007669"/>
    <property type="project" value="TreeGrafter"/>
</dbReference>
<evidence type="ECO:0000313" key="17">
    <source>
        <dbReference type="Proteomes" id="UP000836841"/>
    </source>
</evidence>
<feature type="binding site" evidence="10">
    <location>
        <position position="719"/>
    </location>
    <ligand>
        <name>acetyl-CoA</name>
        <dbReference type="ChEBI" id="CHEBI:57288"/>
    </ligand>
</feature>
<dbReference type="InterPro" id="IPR000182">
    <property type="entry name" value="GNAT_dom"/>
</dbReference>
<evidence type="ECO:0000313" key="16">
    <source>
        <dbReference type="EMBL" id="CAH2063747.1"/>
    </source>
</evidence>
<feature type="region of interest" description="Disordered" evidence="11">
    <location>
        <begin position="984"/>
        <end position="1035"/>
    </location>
</feature>
<dbReference type="GO" id="GO:1990883">
    <property type="term" value="F:18S rRNA cytidine N-acetyltransferase activity"/>
    <property type="evidence" value="ECO:0007669"/>
    <property type="project" value="TreeGrafter"/>
</dbReference>
<evidence type="ECO:0000256" key="4">
    <source>
        <dbReference type="ARBA" id="ARBA00022694"/>
    </source>
</evidence>
<comment type="catalytic activity">
    <reaction evidence="10">
        <text>a cytidine in 18S rRNA + acetyl-CoA + ATP + H2O = an N(4)-acetylcytidine in 18S rRNA + ADP + phosphate + CoA + H(+)</text>
        <dbReference type="Rhea" id="RHEA:51424"/>
        <dbReference type="Rhea" id="RHEA-COMP:13575"/>
        <dbReference type="Rhea" id="RHEA-COMP:13576"/>
        <dbReference type="ChEBI" id="CHEBI:15377"/>
        <dbReference type="ChEBI" id="CHEBI:15378"/>
        <dbReference type="ChEBI" id="CHEBI:30616"/>
        <dbReference type="ChEBI" id="CHEBI:43474"/>
        <dbReference type="ChEBI" id="CHEBI:57287"/>
        <dbReference type="ChEBI" id="CHEBI:57288"/>
        <dbReference type="ChEBI" id="CHEBI:74900"/>
        <dbReference type="ChEBI" id="CHEBI:82748"/>
        <dbReference type="ChEBI" id="CHEBI:456216"/>
    </reaction>
</comment>
<gene>
    <name evidence="16" type="ORF">TAV2_LOCUS17657</name>
</gene>
<evidence type="ECO:0000259" key="13">
    <source>
        <dbReference type="Pfam" id="PF08351"/>
    </source>
</evidence>
<feature type="compositionally biased region" description="Basic residues" evidence="11">
    <location>
        <begin position="1025"/>
        <end position="1035"/>
    </location>
</feature>
<name>A0AAU9SHW4_THLAR</name>
<dbReference type="Gene3D" id="3.40.630.30">
    <property type="match status" value="1"/>
</dbReference>
<proteinExistence type="inferred from homology"/>
<keyword evidence="6 10" id="KW-0067">ATP-binding</keyword>
<accession>A0AAU9SHW4</accession>
<dbReference type="GO" id="GO:0030686">
    <property type="term" value="C:90S preribosome"/>
    <property type="evidence" value="ECO:0007669"/>
    <property type="project" value="TreeGrafter"/>
</dbReference>
<dbReference type="PANTHER" id="PTHR10925:SF7">
    <property type="entry name" value="RNA CYTIDINE ACETYLTRANSFERASE 2"/>
    <property type="match status" value="1"/>
</dbReference>
<evidence type="ECO:0000256" key="6">
    <source>
        <dbReference type="ARBA" id="ARBA00022840"/>
    </source>
</evidence>
<comment type="subcellular location">
    <subcellularLocation>
        <location evidence="1 10">Nucleus</location>
        <location evidence="1 10">Nucleolus</location>
    </subcellularLocation>
</comment>
<feature type="domain" description="N-acetyltransferase" evidence="14">
    <location>
        <begin position="518"/>
        <end position="747"/>
    </location>
</feature>
<dbReference type="PANTHER" id="PTHR10925">
    <property type="entry name" value="N-ACETYLTRANSFERASE 10"/>
    <property type="match status" value="1"/>
</dbReference>
<reference evidence="16 17" key="1">
    <citation type="submission" date="2022-03" db="EMBL/GenBank/DDBJ databases">
        <authorList>
            <person name="Nunn A."/>
            <person name="Chopra R."/>
            <person name="Nunn A."/>
            <person name="Contreras Garrido A."/>
        </authorList>
    </citation>
    <scope>NUCLEOTIDE SEQUENCE [LARGE SCALE GENOMIC DNA]</scope>
</reference>
<keyword evidence="4 10" id="KW-0819">tRNA processing</keyword>
<feature type="binding site" evidence="10">
    <location>
        <position position="460"/>
    </location>
    <ligand>
        <name>ATP</name>
        <dbReference type="ChEBI" id="CHEBI:30616"/>
    </ligand>
</feature>
<keyword evidence="17" id="KW-1185">Reference proteome</keyword>
<keyword evidence="7 10" id="KW-0539">Nucleus</keyword>
<dbReference type="Pfam" id="PF13725">
    <property type="entry name" value="tRNA_bind_2"/>
    <property type="match status" value="1"/>
</dbReference>
<evidence type="ECO:0000256" key="9">
    <source>
        <dbReference type="ARBA" id="ARBA00068357"/>
    </source>
</evidence>
<dbReference type="Pfam" id="PF08351">
    <property type="entry name" value="TmcA_N"/>
    <property type="match status" value="1"/>
</dbReference>
<evidence type="ECO:0000256" key="8">
    <source>
        <dbReference type="ARBA" id="ARBA00023315"/>
    </source>
</evidence>
<comment type="function">
    <text evidence="10">RNA cytidine acetyltransferase with specificity toward both 18S rRNA and tRNAs. Catalyzes the formation of N(4)-acetylcytidine (ac4C) in 18S rRNA. Required for early nucleolar cleavages of precursor rRNA at sites A0, A1 and A2 during 18S rRNA synthesis. Catalyzes the formation of ac4C in serine and leucine tRNAs. Requires a tRNA-binding adapter protein for full tRNA acetyltransferase activity but not for 18S rRNA acetylation.</text>
</comment>
<dbReference type="InterPro" id="IPR032672">
    <property type="entry name" value="TmcA/NAT10/Kre33"/>
</dbReference>
<evidence type="ECO:0000259" key="15">
    <source>
        <dbReference type="Pfam" id="PF13725"/>
    </source>
</evidence>
<dbReference type="Gene3D" id="3.40.50.11040">
    <property type="match status" value="1"/>
</dbReference>
<comment type="similarity">
    <text evidence="10">Belongs to the RNA cytidine acetyltransferase family. NAT10 subfamily.</text>
</comment>
<dbReference type="Gene3D" id="3.40.50.300">
    <property type="entry name" value="P-loop containing nucleotide triphosphate hydrolases"/>
    <property type="match status" value="1"/>
</dbReference>
<dbReference type="FunFam" id="3.40.50.300:FF:002218">
    <property type="entry name" value="tRNA(Met) cytidine acetyltransferase TmcA"/>
    <property type="match status" value="1"/>
</dbReference>
<keyword evidence="8 10" id="KW-0012">Acyltransferase</keyword>
<feature type="domain" description="TcmA/NAT10 helicase" evidence="12">
    <location>
        <begin position="281"/>
        <end position="478"/>
    </location>
</feature>
<dbReference type="Pfam" id="PF13718">
    <property type="entry name" value="GNAT_acetyltr_2"/>
    <property type="match status" value="1"/>
</dbReference>
<dbReference type="GO" id="GO:0005730">
    <property type="term" value="C:nucleolus"/>
    <property type="evidence" value="ECO:0007669"/>
    <property type="project" value="UniProtKB-SubCell"/>
</dbReference>
<dbReference type="HAMAP" id="MF_03211">
    <property type="entry name" value="RNA_acetyltr_Nat10"/>
    <property type="match status" value="1"/>
</dbReference>
<sequence length="1035" mass="116820">MRKKVDERIRTLIENGVKLRHRSMFVIIGDKSRDQIVNLHHMLSKAVIKCNPSVLWCYKDKLDISSHKKKRTKQLKRLRERGQVDPEKLDAFSRLLDVGRVTYCLYKDSERILGNTFGMCVLQDFEALTPNLLARTIETVEGGGMIVMILRSLASLTSLCTMVMDVHDRFRTESHSEAAGRFNERFLLSLASCKACVVMDDELNILPLSSHIRSITQVPTETDSEGLSEAERDLKNLKDELSDDFPVGPLIKKCCTLDQGKAVVTFFDAILDKALRSIVALIASRGRGKSAALGLAVAGAVAAGYSNIYITAPSPDNLKTFFEFVCKGFDALEYKEHLDYDVIKSANPDFRKAIVRINIFKQHRQTIQYIQPHEHEKLSQVELLVIDEAAAIPLPVVKSLLGPYLVFLSSTVSGYEGTGRSLSLKLLQQLDEQSRAPATGLEGSLSGCLFKKIELNESIRYASGDPIESWLNGLLCLDVATSLPNPSCHPLPSQCDLYYVNRDTLFSYHKDSELFLQRMMALCVSSHYKNSPNDLQLLADAPAHHLFVLLGPVDESQDKLPDILCVVQICLEGQISQNSALKSLRDGHSPHGDQIPWKFCEQFRDIEFPHLSGARIVRIAVHPNAMKMGYGSAAVELLTRYFEGQIAPISEANDEADVEHSPIRVTEAAEKISMLEEQVKPRTNLPPLLVPLRDRRPERLHYIGVSFGLTLDLFRFWRKHNFAPFYVSQIPSAVTGEHTCMLLKPLKNDELEVSESDELGFFAPFYKDFRIRFSKLLSDKFKKMDYKLAMSVLNPKINFSEVDSSSEGYLKTLDGILSPFDMERLREYTNNMTDFNLVYDICKTLAHQYFEEKLPVSLSYVQASVLLCLGLQESEFSSLERQMQLERGQIHSLLLKVAKELYNYLNRIAAKEIESTLPRLKKRVFEPHKVSVDDDLREGAKQVEVVLLSSRAHEQMMKKNEGSMDSERQQYVIGDKEAEALQQSKIPSSGIISVKSSKLENQNGFDKSAKKRSNDKHSSSSKSKSSSKKRKSLKE</sequence>
<organism evidence="16 17">
    <name type="scientific">Thlaspi arvense</name>
    <name type="common">Field penny-cress</name>
    <dbReference type="NCBI Taxonomy" id="13288"/>
    <lineage>
        <taxon>Eukaryota</taxon>
        <taxon>Viridiplantae</taxon>
        <taxon>Streptophyta</taxon>
        <taxon>Embryophyta</taxon>
        <taxon>Tracheophyta</taxon>
        <taxon>Spermatophyta</taxon>
        <taxon>Magnoliopsida</taxon>
        <taxon>eudicotyledons</taxon>
        <taxon>Gunneridae</taxon>
        <taxon>Pentapetalae</taxon>
        <taxon>rosids</taxon>
        <taxon>malvids</taxon>
        <taxon>Brassicales</taxon>
        <taxon>Brassicaceae</taxon>
        <taxon>Thlaspideae</taxon>
        <taxon>Thlaspi</taxon>
    </lineage>
</organism>
<keyword evidence="3 10" id="KW-0808">Transferase</keyword>
<evidence type="ECO:0000256" key="3">
    <source>
        <dbReference type="ARBA" id="ARBA00022679"/>
    </source>
</evidence>
<feature type="domain" description="Possible tRNA binding" evidence="15">
    <location>
        <begin position="761"/>
        <end position="980"/>
    </location>
</feature>
<keyword evidence="2 10" id="KW-0698">rRNA processing</keyword>
<evidence type="ECO:0000256" key="5">
    <source>
        <dbReference type="ARBA" id="ARBA00022741"/>
    </source>
</evidence>
<dbReference type="InterPro" id="IPR033688">
    <property type="entry name" value="NAT10"/>
</dbReference>
<evidence type="ECO:0000259" key="12">
    <source>
        <dbReference type="Pfam" id="PF05127"/>
    </source>
</evidence>
<feature type="binding site" evidence="10">
    <location>
        <begin position="286"/>
        <end position="295"/>
    </location>
    <ligand>
        <name>ATP</name>
        <dbReference type="ChEBI" id="CHEBI:30616"/>
    </ligand>
</feature>
<keyword evidence="5 10" id="KW-0547">Nucleotide-binding</keyword>
<comment type="catalytic activity">
    <reaction evidence="10">
        <text>a cytidine in tRNA + acetyl-CoA + ATP + H2O = an N(4)-acetylcytidine in tRNA + ADP + phosphate + CoA + H(+)</text>
        <dbReference type="Rhea" id="RHEA:53876"/>
        <dbReference type="Rhea" id="RHEA-COMP:13670"/>
        <dbReference type="Rhea" id="RHEA-COMP:13671"/>
        <dbReference type="ChEBI" id="CHEBI:15377"/>
        <dbReference type="ChEBI" id="CHEBI:15378"/>
        <dbReference type="ChEBI" id="CHEBI:30616"/>
        <dbReference type="ChEBI" id="CHEBI:43474"/>
        <dbReference type="ChEBI" id="CHEBI:57287"/>
        <dbReference type="ChEBI" id="CHEBI:57288"/>
        <dbReference type="ChEBI" id="CHEBI:74900"/>
        <dbReference type="ChEBI" id="CHEBI:82748"/>
        <dbReference type="ChEBI" id="CHEBI:456216"/>
    </reaction>
</comment>
<dbReference type="Pfam" id="PF05127">
    <property type="entry name" value="NAT10_TcmA_helicase"/>
    <property type="match status" value="1"/>
</dbReference>
<dbReference type="InterPro" id="IPR013562">
    <property type="entry name" value="TmcA/NAT10_N"/>
</dbReference>
<dbReference type="InterPro" id="IPR027417">
    <property type="entry name" value="P-loop_NTPase"/>
</dbReference>
<evidence type="ECO:0000256" key="7">
    <source>
        <dbReference type="ARBA" id="ARBA00023242"/>
    </source>
</evidence>
<protein>
    <recommendedName>
        <fullName evidence="9 10">RNA cytidine acetyltransferase</fullName>
        <ecNumber evidence="10">2.3.1.-</ecNumber>
    </recommendedName>
    <alternativeName>
        <fullName evidence="10">18S rRNA cytosine acetyltransferase</fullName>
    </alternativeName>
</protein>
<evidence type="ECO:0000259" key="14">
    <source>
        <dbReference type="Pfam" id="PF13718"/>
    </source>
</evidence>
<dbReference type="Proteomes" id="UP000836841">
    <property type="component" value="Chromosome 5"/>
</dbReference>
<dbReference type="GO" id="GO:0051391">
    <property type="term" value="P:tRNA acetylation"/>
    <property type="evidence" value="ECO:0007669"/>
    <property type="project" value="UniProtKB-UniRule"/>
</dbReference>
<dbReference type="GO" id="GO:0005524">
    <property type="term" value="F:ATP binding"/>
    <property type="evidence" value="ECO:0007669"/>
    <property type="project" value="UniProtKB-UniRule"/>
</dbReference>
<dbReference type="EC" id="2.3.1.-" evidence="10"/>
<dbReference type="InterPro" id="IPR027992">
    <property type="entry name" value="tRNA_bind_dom"/>
</dbReference>
<dbReference type="AlphaFoldDB" id="A0AAU9SHW4"/>
<dbReference type="GO" id="GO:1904812">
    <property type="term" value="P:rRNA acetylation involved in maturation of SSU-rRNA"/>
    <property type="evidence" value="ECO:0007669"/>
    <property type="project" value="InterPro"/>
</dbReference>
<feature type="binding site" evidence="10">
    <location>
        <begin position="619"/>
        <end position="621"/>
    </location>
    <ligand>
        <name>acetyl-CoA</name>
        <dbReference type="ChEBI" id="CHEBI:57288"/>
    </ligand>
</feature>
<dbReference type="EMBL" id="OU466861">
    <property type="protein sequence ID" value="CAH2063747.1"/>
    <property type="molecule type" value="Genomic_DNA"/>
</dbReference>
<evidence type="ECO:0000256" key="1">
    <source>
        <dbReference type="ARBA" id="ARBA00004604"/>
    </source>
</evidence>
<evidence type="ECO:0000256" key="2">
    <source>
        <dbReference type="ARBA" id="ARBA00022552"/>
    </source>
</evidence>
<feature type="compositionally biased region" description="Polar residues" evidence="11">
    <location>
        <begin position="984"/>
        <end position="1005"/>
    </location>
</feature>